<evidence type="ECO:0000313" key="1">
    <source>
        <dbReference type="EMBL" id="OAT46300.1"/>
    </source>
</evidence>
<dbReference type="Pfam" id="PF04393">
    <property type="entry name" value="DUF535"/>
    <property type="match status" value="1"/>
</dbReference>
<dbReference type="RefSeq" id="WP_064548711.1">
    <property type="nucleotide sequence ID" value="NZ_LXEU01000085.1"/>
</dbReference>
<dbReference type="PANTHER" id="PTHR38785">
    <property type="entry name" value="HOMOLOG OF VIRK"/>
    <property type="match status" value="1"/>
</dbReference>
<organism evidence="1 2">
    <name type="scientific">Kluyvera georgiana ATCC 51603</name>
    <dbReference type="NCBI Taxonomy" id="1354264"/>
    <lineage>
        <taxon>Bacteria</taxon>
        <taxon>Pseudomonadati</taxon>
        <taxon>Pseudomonadota</taxon>
        <taxon>Gammaproteobacteria</taxon>
        <taxon>Enterobacterales</taxon>
        <taxon>Enterobacteriaceae</taxon>
        <taxon>Kluyvera</taxon>
    </lineage>
</organism>
<dbReference type="EMBL" id="LXEU01000085">
    <property type="protein sequence ID" value="OAT46300.1"/>
    <property type="molecule type" value="Genomic_DNA"/>
</dbReference>
<dbReference type="PANTHER" id="PTHR38785:SF1">
    <property type="entry name" value="HOMOLOG OF VIRK"/>
    <property type="match status" value="1"/>
</dbReference>
<proteinExistence type="predicted"/>
<dbReference type="AlphaFoldDB" id="A0A1B7JEC6"/>
<dbReference type="PATRIC" id="fig|1354264.4.peg.4421"/>
<sequence>MSSIADFSASTPPQPESSWHLFRLLSTGTLAPGRAWKNPAYRRKFLLRSLSTPRMTGKLLGTLTKQPHLMQILNVQPGLPCRLHRPWLCTHLNHQQTIDALCWHYQQLLTLLPESVASGYLSTRGALLATLNGKEGQQYSIRLCADAMLDKEGEATLTFHDDSNTVLAELTFTLCQYNGMNTFFVGGLQGAKADVPHQLIQTATKACHGLFPKRLVVDALLTLGSLLSVSHVRAVSNETHIYRSLRYRRKKRGKLHADYNSFWESLGAQVDEEGDYVLPLALARKSMEEIASKKRAEYRRRYTLLDELQQQISEIVQR</sequence>
<reference evidence="1 2" key="1">
    <citation type="submission" date="2016-04" db="EMBL/GenBank/DDBJ databases">
        <title>ATOL: Assembling a taxonomically balanced genome-scale reconstruction of the evolutionary history of the Enterobacteriaceae.</title>
        <authorList>
            <person name="Plunkett G.III."/>
            <person name="Neeno-Eckwall E.C."/>
            <person name="Glasner J.D."/>
            <person name="Perna N.T."/>
        </authorList>
    </citation>
    <scope>NUCLEOTIDE SEQUENCE [LARGE SCALE GENOMIC DNA]</scope>
    <source>
        <strain evidence="1 2">ATCC 51603</strain>
    </source>
</reference>
<keyword evidence="2" id="KW-1185">Reference proteome</keyword>
<evidence type="ECO:0000313" key="2">
    <source>
        <dbReference type="Proteomes" id="UP000078386"/>
    </source>
</evidence>
<protein>
    <submittedName>
        <fullName evidence="1">VirK family virulence factor</fullName>
    </submittedName>
</protein>
<accession>A0A1B7JEC6</accession>
<comment type="caution">
    <text evidence="1">The sequence shown here is derived from an EMBL/GenBank/DDBJ whole genome shotgun (WGS) entry which is preliminary data.</text>
</comment>
<gene>
    <name evidence="1" type="ORF">M989_04272</name>
</gene>
<dbReference type="GO" id="GO:0006974">
    <property type="term" value="P:DNA damage response"/>
    <property type="evidence" value="ECO:0007669"/>
    <property type="project" value="TreeGrafter"/>
</dbReference>
<dbReference type="InterPro" id="IPR007488">
    <property type="entry name" value="DUF535"/>
</dbReference>
<dbReference type="Proteomes" id="UP000078386">
    <property type="component" value="Unassembled WGS sequence"/>
</dbReference>
<name>A0A1B7JEC6_9ENTR</name>